<sequence length="230" mass="26264">MEKRRACNVSERRKGRTHDAEGAKEAIINAAEQAFADKGFSGARIDAIAEASGYNKSLIFHYFEDKLGLYSAVIKHIKEHGEDSYGHLFASYASEEVILRDVQTFRTFLAECVRISFDFFVAHPNVLRIFTWEMAEGWHTFNLMITRFNRNPSGHAGRLFRHAQERGYVRPTHNPAMLVVMALGICQFYLTSIPRYQAIFKDEDFTSPEALAEAREQITEFVVRGIMADS</sequence>
<dbReference type="Pfam" id="PF00440">
    <property type="entry name" value="TetR_N"/>
    <property type="match status" value="1"/>
</dbReference>
<accession>A0A4P6JXY3</accession>
<dbReference type="GO" id="GO:0006355">
    <property type="term" value="P:regulation of DNA-templated transcription"/>
    <property type="evidence" value="ECO:0007669"/>
    <property type="project" value="UniProtKB-ARBA"/>
</dbReference>
<feature type="region of interest" description="Disordered" evidence="3">
    <location>
        <begin position="1"/>
        <end position="20"/>
    </location>
</feature>
<dbReference type="Pfam" id="PF17938">
    <property type="entry name" value="TetR_C_29"/>
    <property type="match status" value="1"/>
</dbReference>
<dbReference type="EMBL" id="CP035758">
    <property type="protein sequence ID" value="QBD79886.1"/>
    <property type="molecule type" value="Genomic_DNA"/>
</dbReference>
<gene>
    <name evidence="5" type="ORF">EPA93_29465</name>
</gene>
<reference evidence="5 6" key="1">
    <citation type="submission" date="2019-01" db="EMBL/GenBank/DDBJ databases">
        <title>Ktedonosporobacter rubrisoli SCAWS-G2.</title>
        <authorList>
            <person name="Huang Y."/>
            <person name="Yan B."/>
        </authorList>
    </citation>
    <scope>NUCLEOTIDE SEQUENCE [LARGE SCALE GENOMIC DNA]</scope>
    <source>
        <strain evidence="5 6">SCAWS-G2</strain>
    </source>
</reference>
<proteinExistence type="predicted"/>
<evidence type="ECO:0000256" key="1">
    <source>
        <dbReference type="ARBA" id="ARBA00023125"/>
    </source>
</evidence>
<feature type="domain" description="HTH tetR-type" evidence="4">
    <location>
        <begin position="21"/>
        <end position="81"/>
    </location>
</feature>
<keyword evidence="1 2" id="KW-0238">DNA-binding</keyword>
<dbReference type="PRINTS" id="PR00455">
    <property type="entry name" value="HTHTETR"/>
</dbReference>
<name>A0A4P6JXY3_KTERU</name>
<dbReference type="AlphaFoldDB" id="A0A4P6JXY3"/>
<dbReference type="InterPro" id="IPR009057">
    <property type="entry name" value="Homeodomain-like_sf"/>
</dbReference>
<evidence type="ECO:0000256" key="3">
    <source>
        <dbReference type="SAM" id="MobiDB-lite"/>
    </source>
</evidence>
<feature type="DNA-binding region" description="H-T-H motif" evidence="2">
    <location>
        <begin position="44"/>
        <end position="63"/>
    </location>
</feature>
<evidence type="ECO:0000256" key="2">
    <source>
        <dbReference type="PROSITE-ProRule" id="PRU00335"/>
    </source>
</evidence>
<evidence type="ECO:0000313" key="5">
    <source>
        <dbReference type="EMBL" id="QBD79886.1"/>
    </source>
</evidence>
<evidence type="ECO:0000313" key="6">
    <source>
        <dbReference type="Proteomes" id="UP000290365"/>
    </source>
</evidence>
<dbReference type="InterPro" id="IPR041474">
    <property type="entry name" value="NicS_C"/>
</dbReference>
<dbReference type="Gene3D" id="1.10.357.10">
    <property type="entry name" value="Tetracycline Repressor, domain 2"/>
    <property type="match status" value="1"/>
</dbReference>
<dbReference type="SUPFAM" id="SSF46689">
    <property type="entry name" value="Homeodomain-like"/>
    <property type="match status" value="1"/>
</dbReference>
<dbReference type="KEGG" id="kbs:EPA93_29465"/>
<dbReference type="InterPro" id="IPR001647">
    <property type="entry name" value="HTH_TetR"/>
</dbReference>
<dbReference type="PANTHER" id="PTHR30328">
    <property type="entry name" value="TRANSCRIPTIONAL REPRESSOR"/>
    <property type="match status" value="1"/>
</dbReference>
<dbReference type="GO" id="GO:0003677">
    <property type="term" value="F:DNA binding"/>
    <property type="evidence" value="ECO:0007669"/>
    <property type="project" value="UniProtKB-UniRule"/>
</dbReference>
<dbReference type="PANTHER" id="PTHR30328:SF54">
    <property type="entry name" value="HTH-TYPE TRANSCRIPTIONAL REPRESSOR SCO4008"/>
    <property type="match status" value="1"/>
</dbReference>
<dbReference type="OrthoDB" id="9796420at2"/>
<dbReference type="SUPFAM" id="SSF48498">
    <property type="entry name" value="Tetracyclin repressor-like, C-terminal domain"/>
    <property type="match status" value="1"/>
</dbReference>
<dbReference type="PROSITE" id="PS50977">
    <property type="entry name" value="HTH_TETR_2"/>
    <property type="match status" value="1"/>
</dbReference>
<organism evidence="5 6">
    <name type="scientific">Ktedonosporobacter rubrisoli</name>
    <dbReference type="NCBI Taxonomy" id="2509675"/>
    <lineage>
        <taxon>Bacteria</taxon>
        <taxon>Bacillati</taxon>
        <taxon>Chloroflexota</taxon>
        <taxon>Ktedonobacteria</taxon>
        <taxon>Ktedonobacterales</taxon>
        <taxon>Ktedonosporobacteraceae</taxon>
        <taxon>Ktedonosporobacter</taxon>
    </lineage>
</organism>
<dbReference type="InterPro" id="IPR050109">
    <property type="entry name" value="HTH-type_TetR-like_transc_reg"/>
</dbReference>
<keyword evidence="6" id="KW-1185">Reference proteome</keyword>
<protein>
    <submittedName>
        <fullName evidence="5">TetR family transcriptional regulator</fullName>
    </submittedName>
</protein>
<dbReference type="Proteomes" id="UP000290365">
    <property type="component" value="Chromosome"/>
</dbReference>
<evidence type="ECO:0000259" key="4">
    <source>
        <dbReference type="PROSITE" id="PS50977"/>
    </source>
</evidence>
<dbReference type="InterPro" id="IPR036271">
    <property type="entry name" value="Tet_transcr_reg_TetR-rel_C_sf"/>
</dbReference>